<comment type="similarity">
    <text evidence="1">Belongs to the MHC class II family.</text>
</comment>
<reference evidence="4" key="1">
    <citation type="submission" date="2018-12" db="EMBL/GenBank/DDBJ databases">
        <authorList>
            <person name="Yazar S."/>
        </authorList>
    </citation>
    <scope>NUCLEOTIDE SEQUENCE [LARGE SCALE GENOMIC DNA]</scope>
</reference>
<evidence type="ECO:0000313" key="3">
    <source>
        <dbReference type="Ensembl" id="ENSVURP00010008007.1"/>
    </source>
</evidence>
<dbReference type="InterPro" id="IPR036179">
    <property type="entry name" value="Ig-like_dom_sf"/>
</dbReference>
<dbReference type="InterPro" id="IPR013783">
    <property type="entry name" value="Ig-like_fold"/>
</dbReference>
<dbReference type="InterPro" id="IPR050160">
    <property type="entry name" value="MHC/Immunoglobulin"/>
</dbReference>
<sequence>MYWTASLNPVVKDLFHYPIFIVLLCSFLPQVRPKVSISPRKSQPLQHHNLLTCSVTGFYPGKIKVRWFWNGKEETYGLMSSELIQKGNWTCQILVMLEIILQQRDVYTCQVKLASLLSPIIVEWSERHPLVMPSPLLPPITASGNASVCPVSPFLLS</sequence>
<keyword evidence="4" id="KW-1185">Reference proteome</keyword>
<evidence type="ECO:0000256" key="1">
    <source>
        <dbReference type="ARBA" id="ARBA00007394"/>
    </source>
</evidence>
<evidence type="ECO:0000259" key="2">
    <source>
        <dbReference type="PROSITE" id="PS50835"/>
    </source>
</evidence>
<dbReference type="OMA" id="YGLMSSE"/>
<reference evidence="3" key="2">
    <citation type="submission" date="2025-08" db="UniProtKB">
        <authorList>
            <consortium name="Ensembl"/>
        </authorList>
    </citation>
    <scope>IDENTIFICATION</scope>
</reference>
<dbReference type="Ensembl" id="ENSVURT00010009077.1">
    <property type="protein sequence ID" value="ENSVURP00010008007.1"/>
    <property type="gene ID" value="ENSVURG00010006194.1"/>
</dbReference>
<dbReference type="GeneTree" id="ENSGT00940000154723"/>
<dbReference type="Proteomes" id="UP000314987">
    <property type="component" value="Unassembled WGS sequence"/>
</dbReference>
<accession>A0A4X2KF29</accession>
<proteinExistence type="inferred from homology"/>
<dbReference type="SMART" id="SM00407">
    <property type="entry name" value="IGc1"/>
    <property type="match status" value="1"/>
</dbReference>
<protein>
    <recommendedName>
        <fullName evidence="2">Ig-like domain-containing protein</fullName>
    </recommendedName>
</protein>
<dbReference type="PANTHER" id="PTHR19944">
    <property type="entry name" value="MHC CLASS II-RELATED"/>
    <property type="match status" value="1"/>
</dbReference>
<organism evidence="3 4">
    <name type="scientific">Vombatus ursinus</name>
    <name type="common">Common wombat</name>
    <dbReference type="NCBI Taxonomy" id="29139"/>
    <lineage>
        <taxon>Eukaryota</taxon>
        <taxon>Metazoa</taxon>
        <taxon>Chordata</taxon>
        <taxon>Craniata</taxon>
        <taxon>Vertebrata</taxon>
        <taxon>Euteleostomi</taxon>
        <taxon>Mammalia</taxon>
        <taxon>Metatheria</taxon>
        <taxon>Diprotodontia</taxon>
        <taxon>Vombatidae</taxon>
        <taxon>Vombatus</taxon>
    </lineage>
</organism>
<dbReference type="STRING" id="29139.ENSVURP00010008007"/>
<dbReference type="FunFam" id="2.60.40.10:FF:000116">
    <property type="entry name" value="HLA class II histocompatibility antigen, DRB1-1 beta chain"/>
    <property type="match status" value="1"/>
</dbReference>
<evidence type="ECO:0000313" key="4">
    <source>
        <dbReference type="Proteomes" id="UP000314987"/>
    </source>
</evidence>
<feature type="domain" description="Ig-like" evidence="2">
    <location>
        <begin position="33"/>
        <end position="111"/>
    </location>
</feature>
<dbReference type="InterPro" id="IPR003597">
    <property type="entry name" value="Ig_C1-set"/>
</dbReference>
<dbReference type="PANTHER" id="PTHR19944:SF101">
    <property type="entry name" value="HLA CLASS II HISTOCOMPATIBILITY ANTIGEN, DQ BETA 1 CHAIN"/>
    <property type="match status" value="1"/>
</dbReference>
<dbReference type="PROSITE" id="PS50835">
    <property type="entry name" value="IG_LIKE"/>
    <property type="match status" value="1"/>
</dbReference>
<dbReference type="Gene3D" id="2.60.40.10">
    <property type="entry name" value="Immunoglobulins"/>
    <property type="match status" value="1"/>
</dbReference>
<dbReference type="AlphaFoldDB" id="A0A4X2KF29"/>
<dbReference type="SUPFAM" id="SSF48726">
    <property type="entry name" value="Immunoglobulin"/>
    <property type="match status" value="1"/>
</dbReference>
<reference evidence="3" key="3">
    <citation type="submission" date="2025-09" db="UniProtKB">
        <authorList>
            <consortium name="Ensembl"/>
        </authorList>
    </citation>
    <scope>IDENTIFICATION</scope>
</reference>
<dbReference type="InterPro" id="IPR007110">
    <property type="entry name" value="Ig-like_dom"/>
</dbReference>
<dbReference type="Pfam" id="PF07654">
    <property type="entry name" value="C1-set"/>
    <property type="match status" value="1"/>
</dbReference>
<name>A0A4X2KF29_VOMUR</name>